<protein>
    <submittedName>
        <fullName evidence="2">Uncharacterized protein</fullName>
    </submittedName>
</protein>
<reference evidence="2 3" key="1">
    <citation type="submission" date="2016-11" db="EMBL/GenBank/DDBJ databases">
        <authorList>
            <person name="Klemetsen T."/>
        </authorList>
    </citation>
    <scope>NUCLEOTIDE SEQUENCE [LARGE SCALE GENOMIC DNA]</scope>
    <source>
        <strain evidence="2">MT 2528</strain>
    </source>
</reference>
<evidence type="ECO:0000313" key="3">
    <source>
        <dbReference type="Proteomes" id="UP000182660"/>
    </source>
</evidence>
<comment type="caution">
    <text evidence="2">The sequence shown here is derived from an EMBL/GenBank/DDBJ whole genome shotgun (WGS) entry which is preliminary data.</text>
</comment>
<organism evidence="2 3">
    <name type="scientific">Moritella viscosa</name>
    <dbReference type="NCBI Taxonomy" id="80854"/>
    <lineage>
        <taxon>Bacteria</taxon>
        <taxon>Pseudomonadati</taxon>
        <taxon>Pseudomonadota</taxon>
        <taxon>Gammaproteobacteria</taxon>
        <taxon>Alteromonadales</taxon>
        <taxon>Moritellaceae</taxon>
        <taxon>Moritella</taxon>
    </lineage>
</organism>
<proteinExistence type="predicted"/>
<dbReference type="RefSeq" id="WP_075473413.1">
    <property type="nucleotide sequence ID" value="NZ_CAWQZC010000009.1"/>
</dbReference>
<keyword evidence="1" id="KW-0175">Coiled coil</keyword>
<feature type="coiled-coil region" evidence="1">
    <location>
        <begin position="55"/>
        <end position="82"/>
    </location>
</feature>
<evidence type="ECO:0000313" key="2">
    <source>
        <dbReference type="EMBL" id="SGZ00656.1"/>
    </source>
</evidence>
<dbReference type="GeneID" id="61297869"/>
<gene>
    <name evidence="2" type="ORF">MT2528_4064</name>
</gene>
<dbReference type="InterPro" id="IPR043767">
    <property type="entry name" value="DUF5713"/>
</dbReference>
<name>A0ABY1HIB5_9GAMM</name>
<dbReference type="Pfam" id="PF18977">
    <property type="entry name" value="DUF5713"/>
    <property type="match status" value="1"/>
</dbReference>
<accession>A0ABY1HIB5</accession>
<evidence type="ECO:0000256" key="1">
    <source>
        <dbReference type="SAM" id="Coils"/>
    </source>
</evidence>
<dbReference type="EMBL" id="FPLJ01000102">
    <property type="protein sequence ID" value="SGZ00656.1"/>
    <property type="molecule type" value="Genomic_DNA"/>
</dbReference>
<dbReference type="Proteomes" id="UP000182660">
    <property type="component" value="Unassembled WGS sequence"/>
</dbReference>
<keyword evidence="3" id="KW-1185">Reference proteome</keyword>
<sequence length="111" mass="12917">MNNDTMKNYKFLEEMYSDGYFPDFLVDKIKLILIELCENIESEKPQNNEALLILTHAATDKINDLEDEFEDNESELETGARESMADSFEYIVKAYGFSDVDIENVIATRDW</sequence>